<dbReference type="Proteomes" id="UP000016200">
    <property type="component" value="Unassembled WGS sequence"/>
</dbReference>
<name>S7J3R7_9CHLA</name>
<dbReference type="HOGENOM" id="CLU_208358_0_0_0"/>
<sequence length="62" mass="7169">MSPNFFWISLGRKRKMFFIRVRSVGFLDIHGVLSKRKGEQVLKSSASIWCGARGAIFYRLAF</sequence>
<organism evidence="1 2">
    <name type="scientific">Chlamydia ibidis</name>
    <dbReference type="NCBI Taxonomy" id="1405396"/>
    <lineage>
        <taxon>Bacteria</taxon>
        <taxon>Pseudomonadati</taxon>
        <taxon>Chlamydiota</taxon>
        <taxon>Chlamydiia</taxon>
        <taxon>Chlamydiales</taxon>
        <taxon>Chlamydiaceae</taxon>
        <taxon>Chlamydia/Chlamydophila group</taxon>
        <taxon>Chlamydia</taxon>
    </lineage>
</organism>
<protein>
    <submittedName>
        <fullName evidence="1">Late transcription unit A domain protein</fullName>
    </submittedName>
</protein>
<gene>
    <name evidence="1" type="primary">ltuA</name>
    <name evidence="1" type="ORF">CP10139811_0448</name>
</gene>
<proteinExistence type="predicted"/>
<evidence type="ECO:0000313" key="1">
    <source>
        <dbReference type="EMBL" id="EPP34858.1"/>
    </source>
</evidence>
<comment type="caution">
    <text evidence="1">The sequence shown here is derived from an EMBL/GenBank/DDBJ whole genome shotgun (WGS) entry which is preliminary data.</text>
</comment>
<dbReference type="PATRIC" id="fig|1238237.3.peg.568"/>
<dbReference type="InterPro" id="IPR035380">
    <property type="entry name" value="LtuA"/>
</dbReference>
<accession>S7J3R7</accession>
<dbReference type="EMBL" id="ATNB01000159">
    <property type="protein sequence ID" value="EPP34858.1"/>
    <property type="molecule type" value="Genomic_DNA"/>
</dbReference>
<reference evidence="1 2" key="1">
    <citation type="submission" date="2013-04" db="EMBL/GenBank/DDBJ databases">
        <title>Genome sequence of Chlamydia psittaci 10-1398/11.</title>
        <authorList>
            <person name="Huot-Creasy H."/>
            <person name="McCracken C.L."/>
            <person name="Humphries M."/>
            <person name="Sachse K."/>
            <person name="Laroucau K."/>
            <person name="Bavoil P."/>
            <person name="Myers G.S."/>
        </authorList>
    </citation>
    <scope>NUCLEOTIDE SEQUENCE [LARGE SCALE GENOMIC DNA]</scope>
    <source>
        <strain evidence="1 2">10_1398_11</strain>
    </source>
</reference>
<dbReference type="Pfam" id="PF17446">
    <property type="entry name" value="LtuA"/>
    <property type="match status" value="1"/>
</dbReference>
<evidence type="ECO:0000313" key="2">
    <source>
        <dbReference type="Proteomes" id="UP000016200"/>
    </source>
</evidence>
<dbReference type="AlphaFoldDB" id="S7J3R7"/>